<protein>
    <recommendedName>
        <fullName evidence="3">XRE family transcriptional regulator</fullName>
    </recommendedName>
</protein>
<accession>A0ABV9ZZU5</accession>
<dbReference type="RefSeq" id="WP_382044624.1">
    <property type="nucleotide sequence ID" value="NZ_JBHSKJ010000011.1"/>
</dbReference>
<organism evidence="1 2">
    <name type="scientific">Streptomyces aureoversilis</name>
    <dbReference type="NCBI Taxonomy" id="67277"/>
    <lineage>
        <taxon>Bacteria</taxon>
        <taxon>Bacillati</taxon>
        <taxon>Actinomycetota</taxon>
        <taxon>Actinomycetes</taxon>
        <taxon>Kitasatosporales</taxon>
        <taxon>Streptomycetaceae</taxon>
        <taxon>Streptomyces</taxon>
    </lineage>
</organism>
<comment type="caution">
    <text evidence="1">The sequence shown here is derived from an EMBL/GenBank/DDBJ whole genome shotgun (WGS) entry which is preliminary data.</text>
</comment>
<evidence type="ECO:0008006" key="3">
    <source>
        <dbReference type="Google" id="ProtNLM"/>
    </source>
</evidence>
<proteinExistence type="predicted"/>
<evidence type="ECO:0000313" key="2">
    <source>
        <dbReference type="Proteomes" id="UP001596222"/>
    </source>
</evidence>
<reference evidence="2" key="1">
    <citation type="journal article" date="2019" name="Int. J. Syst. Evol. Microbiol.">
        <title>The Global Catalogue of Microorganisms (GCM) 10K type strain sequencing project: providing services to taxonomists for standard genome sequencing and annotation.</title>
        <authorList>
            <consortium name="The Broad Institute Genomics Platform"/>
            <consortium name="The Broad Institute Genome Sequencing Center for Infectious Disease"/>
            <person name="Wu L."/>
            <person name="Ma J."/>
        </authorList>
    </citation>
    <scope>NUCLEOTIDE SEQUENCE [LARGE SCALE GENOMIC DNA]</scope>
    <source>
        <strain evidence="2">CGMCC 4.1641</strain>
    </source>
</reference>
<name>A0ABV9ZZU5_9ACTN</name>
<dbReference type="EMBL" id="JBHSKJ010000011">
    <property type="protein sequence ID" value="MFC5146958.1"/>
    <property type="molecule type" value="Genomic_DNA"/>
</dbReference>
<evidence type="ECO:0000313" key="1">
    <source>
        <dbReference type="EMBL" id="MFC5146958.1"/>
    </source>
</evidence>
<gene>
    <name evidence="1" type="ORF">ACFPP6_19995</name>
</gene>
<dbReference type="Proteomes" id="UP001596222">
    <property type="component" value="Unassembled WGS sequence"/>
</dbReference>
<sequence>MTTDVDAPGVGPLLREWRERRRISQLELALRAGGRTKPPSPFPW</sequence>
<keyword evidence="2" id="KW-1185">Reference proteome</keyword>